<gene>
    <name evidence="3" type="ORF">POF43_007760</name>
</gene>
<feature type="domain" description="Bacterial bifunctional deaminase-reductase C-terminal" evidence="2">
    <location>
        <begin position="2"/>
        <end position="171"/>
    </location>
</feature>
<dbReference type="PANTHER" id="PTHR38011">
    <property type="entry name" value="DIHYDROFOLATE REDUCTASE FAMILY PROTEIN (AFU_ORTHOLOGUE AFUA_8G06820)"/>
    <property type="match status" value="1"/>
</dbReference>
<feature type="region of interest" description="Disordered" evidence="1">
    <location>
        <begin position="1"/>
        <end position="22"/>
    </location>
</feature>
<dbReference type="Pfam" id="PF01872">
    <property type="entry name" value="RibD_C"/>
    <property type="match status" value="1"/>
</dbReference>
<protein>
    <submittedName>
        <fullName evidence="3">Dihydrofolate reductase family protein</fullName>
    </submittedName>
</protein>
<evidence type="ECO:0000259" key="2">
    <source>
        <dbReference type="Pfam" id="PF01872"/>
    </source>
</evidence>
<reference evidence="3 4" key="1">
    <citation type="submission" date="2023-05" db="EMBL/GenBank/DDBJ databases">
        <title>Streptantibioticus silvisoli sp. nov., acidotolerant actinomycetes 1 from pine litter.</title>
        <authorList>
            <person name="Swiecimska M."/>
            <person name="Golinska P."/>
            <person name="Sangal V."/>
            <person name="Wachnowicz B."/>
            <person name="Goodfellow M."/>
        </authorList>
    </citation>
    <scope>NUCLEOTIDE SEQUENCE [LARGE SCALE GENOMIC DNA]</scope>
    <source>
        <strain evidence="3 4">SL54</strain>
    </source>
</reference>
<accession>A0ABT6VVU3</accession>
<proteinExistence type="predicted"/>
<dbReference type="SUPFAM" id="SSF53597">
    <property type="entry name" value="Dihydrofolate reductase-like"/>
    <property type="match status" value="1"/>
</dbReference>
<evidence type="ECO:0000313" key="3">
    <source>
        <dbReference type="EMBL" id="MDI5962607.1"/>
    </source>
</evidence>
<dbReference type="Proteomes" id="UP001156398">
    <property type="component" value="Unassembled WGS sequence"/>
</dbReference>
<comment type="caution">
    <text evidence="3">The sequence shown here is derived from an EMBL/GenBank/DDBJ whole genome shotgun (WGS) entry which is preliminary data.</text>
</comment>
<name>A0ABT6VVU3_9ACTN</name>
<organism evidence="3 4">
    <name type="scientific">Streptantibioticus silvisoli</name>
    <dbReference type="NCBI Taxonomy" id="2705255"/>
    <lineage>
        <taxon>Bacteria</taxon>
        <taxon>Bacillati</taxon>
        <taxon>Actinomycetota</taxon>
        <taxon>Actinomycetes</taxon>
        <taxon>Kitasatosporales</taxon>
        <taxon>Streptomycetaceae</taxon>
        <taxon>Streptantibioticus</taxon>
    </lineage>
</organism>
<dbReference type="InterPro" id="IPR050765">
    <property type="entry name" value="Riboflavin_Biosynth_HTPR"/>
</dbReference>
<evidence type="ECO:0000313" key="4">
    <source>
        <dbReference type="Proteomes" id="UP001156398"/>
    </source>
</evidence>
<dbReference type="PANTHER" id="PTHR38011:SF2">
    <property type="entry name" value="BIFUNCTIONAL DEAMINASE-REDUCTASE DOMAIN PROTEIN"/>
    <property type="match status" value="1"/>
</dbReference>
<dbReference type="RefSeq" id="WP_271324254.1">
    <property type="nucleotide sequence ID" value="NZ_JAAGKO020000007.1"/>
</dbReference>
<keyword evidence="4" id="KW-1185">Reference proteome</keyword>
<sequence>MTSFLTLDGVTQAPGGPAEDTTGDFRCGGWLVPFHDEVMGEVVGRWFGAADAFVLGRRTYDIFAASWPRSTDPDDPIAAALNTLPKYVASRTRPRLAWSGSTLIEGDAAEGVAALKRLPGRELQVHGSTALAQTLLRHGLVDELRLLTFPVVLGSGRRLFEDGTVPAALRLTAPPAVTGTGVVITTYEPAGQPSYGTMEVD</sequence>
<dbReference type="InterPro" id="IPR024072">
    <property type="entry name" value="DHFR-like_dom_sf"/>
</dbReference>
<dbReference type="InterPro" id="IPR002734">
    <property type="entry name" value="RibDG_C"/>
</dbReference>
<dbReference type="Gene3D" id="3.40.430.10">
    <property type="entry name" value="Dihydrofolate Reductase, subunit A"/>
    <property type="match status" value="1"/>
</dbReference>
<evidence type="ECO:0000256" key="1">
    <source>
        <dbReference type="SAM" id="MobiDB-lite"/>
    </source>
</evidence>
<dbReference type="EMBL" id="JAAGKO020000007">
    <property type="protein sequence ID" value="MDI5962607.1"/>
    <property type="molecule type" value="Genomic_DNA"/>
</dbReference>